<keyword evidence="1" id="KW-0812">Transmembrane</keyword>
<dbReference type="Proteomes" id="UP000325255">
    <property type="component" value="Unassembled WGS sequence"/>
</dbReference>
<organism evidence="2 3">
    <name type="scientific">Rhodovastum atsumiense</name>
    <dbReference type="NCBI Taxonomy" id="504468"/>
    <lineage>
        <taxon>Bacteria</taxon>
        <taxon>Pseudomonadati</taxon>
        <taxon>Pseudomonadota</taxon>
        <taxon>Alphaproteobacteria</taxon>
        <taxon>Acetobacterales</taxon>
        <taxon>Acetobacteraceae</taxon>
        <taxon>Rhodovastum</taxon>
    </lineage>
</organism>
<gene>
    <name evidence="2" type="ORF">F1189_15505</name>
</gene>
<reference evidence="2 3" key="1">
    <citation type="submission" date="2019-09" db="EMBL/GenBank/DDBJ databases">
        <title>Genome sequence of Rhodovastum atsumiense, a diverse member of the Acetobacteraceae family of non-sulfur purple photosynthetic bacteria.</title>
        <authorList>
            <person name="Meyer T."/>
            <person name="Kyndt J."/>
        </authorList>
    </citation>
    <scope>NUCLEOTIDE SEQUENCE [LARGE SCALE GENOMIC DNA]</scope>
    <source>
        <strain evidence="2 3">DSM 21279</strain>
    </source>
</reference>
<proteinExistence type="predicted"/>
<dbReference type="EMBL" id="VWPK01000023">
    <property type="protein sequence ID" value="KAA5611174.1"/>
    <property type="molecule type" value="Genomic_DNA"/>
</dbReference>
<protein>
    <submittedName>
        <fullName evidence="2">Uncharacterized protein</fullName>
    </submittedName>
</protein>
<sequence length="60" mass="6085">MRHPLLSDMLAIAAFLLGGLAVVAFAFRLELAAFLLLLAGVALTPIIGMIAGGHSGSSHA</sequence>
<keyword evidence="1" id="KW-0472">Membrane</keyword>
<dbReference type="RefSeq" id="WP_150041737.1">
    <property type="nucleotide sequence ID" value="NZ_OW485601.1"/>
</dbReference>
<evidence type="ECO:0000313" key="2">
    <source>
        <dbReference type="EMBL" id="KAA5611174.1"/>
    </source>
</evidence>
<dbReference type="AlphaFoldDB" id="A0A5M6IS92"/>
<evidence type="ECO:0000256" key="1">
    <source>
        <dbReference type="SAM" id="Phobius"/>
    </source>
</evidence>
<keyword evidence="3" id="KW-1185">Reference proteome</keyword>
<accession>A0A5M6IS92</accession>
<feature type="transmembrane region" description="Helical" evidence="1">
    <location>
        <begin position="36"/>
        <end position="54"/>
    </location>
</feature>
<comment type="caution">
    <text evidence="2">The sequence shown here is derived from an EMBL/GenBank/DDBJ whole genome shotgun (WGS) entry which is preliminary data.</text>
</comment>
<name>A0A5M6IS92_9PROT</name>
<evidence type="ECO:0000313" key="3">
    <source>
        <dbReference type="Proteomes" id="UP000325255"/>
    </source>
</evidence>
<keyword evidence="1" id="KW-1133">Transmembrane helix</keyword>